<dbReference type="InterPro" id="IPR019956">
    <property type="entry name" value="Ubiquitin_dom"/>
</dbReference>
<dbReference type="SMART" id="SM00213">
    <property type="entry name" value="UBQ"/>
    <property type="match status" value="1"/>
</dbReference>
<proteinExistence type="predicted"/>
<keyword evidence="6" id="KW-0472">Membrane</keyword>
<evidence type="ECO:0000256" key="5">
    <source>
        <dbReference type="ARBA" id="ARBA00023128"/>
    </source>
</evidence>
<feature type="region of interest" description="Disordered" evidence="7">
    <location>
        <begin position="567"/>
        <end position="589"/>
    </location>
</feature>
<dbReference type="GO" id="GO:0005739">
    <property type="term" value="C:mitochondrion"/>
    <property type="evidence" value="ECO:0007669"/>
    <property type="project" value="UniProtKB-SubCell"/>
</dbReference>
<dbReference type="OrthoDB" id="1658288at2759"/>
<dbReference type="PANTHER" id="PTHR48182">
    <property type="entry name" value="PROTEIN SERAC1"/>
    <property type="match status" value="1"/>
</dbReference>
<dbReference type="AlphaFoldDB" id="A0A9P9FVE2"/>
<dbReference type="InterPro" id="IPR029058">
    <property type="entry name" value="AB_hydrolase_fold"/>
</dbReference>
<dbReference type="EMBL" id="JAGMUV010000001">
    <property type="protein sequence ID" value="KAH7176746.1"/>
    <property type="molecule type" value="Genomic_DNA"/>
</dbReference>
<accession>A0A9P9FVE2</accession>
<sequence>GLFILHPKTDTPGPRVDASVDIVAVHGLGGSARKTWTDSKTGKFWLEDFLPDGIPGSRIMTFGYDSRLAFGRSEAGIGNFARDLLNRLKTLRGTTCVRVFPSFIHPILGGIIVKKALIIAHESSNDYGSIGESTHGIAFLDTPHRGSDSTPLVKLFADVVHAVTLGQGVRRYPLGQLEEKSMVLADISQKFVRWTARMKIMSFTQRISEHSLSAHIVPEYSAVLGLENELVIRIDANHHSICKYGSRTQTYLQVEAAIKQLAQRTTSQDGTKAADSPAAHISIRIGGLINKIGTRGDDESTYSHTLSVPADTPVEQLGSILFSKKSGAQRHLKKWSLFYFSQEGHKIEKTWKDVFTHPVEVTSGTPCYDVARGFKMHKKQTIASFMGKAFPHPVTANLRKPNEEEAVELHPFESVSSDYIDVGREGGCDLTMNLMRTVRIPEDNKQYDLPPELGRFPIFGIQPFSEQLPTSMVAQGGLFIPMYQMEAMWINFNPVGQKRYAVRPFLGGVNGITGDAPTGDMDTLLRRLNSVTSNQDYLVIPDQPWLDGIATSPGTVKQFVATAMTAPRKPPVSSLDNKPQDQQQQERNYDRPGAEALEMGGTIEWQVTGRDAVGGFQLQLIPEYDTGNMSAASQANVCQAGSNHLGGKSYLRHNQLDASLYDVLKTPKDLELKIKDIIHVKDMRSILPNRPKVVRDLLAESAMRLTDSDILNIELSPHRAHQWHFSIRFLTDEVERFSIDCDEDDEFDSILALVRRKLSTSNWVFHWENAVERAPLIAVDSWATLRWIEAAILPRDNSYSYPPKPRNLTLVLAPLNETQSRNLCSVEFVLTSTAKIGLALPDKATVHDLKSTLRSILPEKSHTLIIDKTGVLPDAARVFDEGDSSSVWPSFISWSRADPRDGKGLKIFVKSLTGRVTVLMITLVDTILFVKKKIEAQEGIPADQCRLIFAGCALEDDRIVAQYNIQQEATIHLVLRLRGGGYSITVLFQGKEYQLLTMVCDFITHFMSRVFILTNLFTDDGSISYANKILTLTLASRPKVLGIGAGGNIAQHIERDAHDPAIWDVASSKLLNIQIIDSTTFRSVTGLSPPETPISAQTYQQLGLPFFKLWRDEAKEDGVAGRWGDLKGVAEVASQNAKRGEKQAALMSQRDARLGLLKSGAWGRIGTDGPAATIEDEGFKEETLNFPVVLLDVDATVPSFKSIQAEHYDEGEWSSSDDE</sequence>
<dbReference type="SUPFAM" id="SSF54236">
    <property type="entry name" value="Ubiquitin-like"/>
    <property type="match status" value="1"/>
</dbReference>
<gene>
    <name evidence="9" type="ORF">EDB81DRAFT_632596</name>
</gene>
<comment type="subcellular location">
    <subcellularLocation>
        <location evidence="2">Endoplasmic reticulum</location>
    </subcellularLocation>
    <subcellularLocation>
        <location evidence="3">Membrane</location>
    </subcellularLocation>
    <subcellularLocation>
        <location evidence="1">Mitochondrion</location>
    </subcellularLocation>
</comment>
<dbReference type="SUPFAM" id="SSF53474">
    <property type="entry name" value="alpha/beta-Hydrolases"/>
    <property type="match status" value="1"/>
</dbReference>
<dbReference type="PRINTS" id="PR00348">
    <property type="entry name" value="UBIQUITIN"/>
</dbReference>
<keyword evidence="4" id="KW-0256">Endoplasmic reticulum</keyword>
<dbReference type="PANTHER" id="PTHR48182:SF2">
    <property type="entry name" value="PROTEIN SERAC1"/>
    <property type="match status" value="1"/>
</dbReference>
<evidence type="ECO:0000256" key="1">
    <source>
        <dbReference type="ARBA" id="ARBA00004173"/>
    </source>
</evidence>
<feature type="non-terminal residue" evidence="9">
    <location>
        <position position="1"/>
    </location>
</feature>
<feature type="domain" description="Ubiquitin-like" evidence="8">
    <location>
        <begin position="905"/>
        <end position="980"/>
    </location>
</feature>
<feature type="compositionally biased region" description="Polar residues" evidence="7">
    <location>
        <begin position="574"/>
        <end position="586"/>
    </location>
</feature>
<dbReference type="GO" id="GO:0016020">
    <property type="term" value="C:membrane"/>
    <property type="evidence" value="ECO:0007669"/>
    <property type="project" value="UniProtKB-SubCell"/>
</dbReference>
<evidence type="ECO:0000259" key="8">
    <source>
        <dbReference type="PROSITE" id="PS50053"/>
    </source>
</evidence>
<evidence type="ECO:0000256" key="7">
    <source>
        <dbReference type="SAM" id="MobiDB-lite"/>
    </source>
</evidence>
<dbReference type="InterPro" id="IPR000626">
    <property type="entry name" value="Ubiquitin-like_dom"/>
</dbReference>
<dbReference type="GO" id="GO:0005783">
    <property type="term" value="C:endoplasmic reticulum"/>
    <property type="evidence" value="ECO:0007669"/>
    <property type="project" value="UniProtKB-SubCell"/>
</dbReference>
<evidence type="ECO:0000313" key="10">
    <source>
        <dbReference type="Proteomes" id="UP000738349"/>
    </source>
</evidence>
<evidence type="ECO:0000313" key="9">
    <source>
        <dbReference type="EMBL" id="KAH7176746.1"/>
    </source>
</evidence>
<organism evidence="9 10">
    <name type="scientific">Dactylonectria macrodidyma</name>
    <dbReference type="NCBI Taxonomy" id="307937"/>
    <lineage>
        <taxon>Eukaryota</taxon>
        <taxon>Fungi</taxon>
        <taxon>Dikarya</taxon>
        <taxon>Ascomycota</taxon>
        <taxon>Pezizomycotina</taxon>
        <taxon>Sordariomycetes</taxon>
        <taxon>Hypocreomycetidae</taxon>
        <taxon>Hypocreales</taxon>
        <taxon>Nectriaceae</taxon>
        <taxon>Dactylonectria</taxon>
    </lineage>
</organism>
<dbReference type="Proteomes" id="UP000738349">
    <property type="component" value="Unassembled WGS sequence"/>
</dbReference>
<dbReference type="InterPro" id="IPR052374">
    <property type="entry name" value="SERAC1"/>
</dbReference>
<comment type="caution">
    <text evidence="9">The sequence shown here is derived from an EMBL/GenBank/DDBJ whole genome shotgun (WGS) entry which is preliminary data.</text>
</comment>
<dbReference type="PROSITE" id="PS50053">
    <property type="entry name" value="UBIQUITIN_2"/>
    <property type="match status" value="1"/>
</dbReference>
<evidence type="ECO:0000256" key="3">
    <source>
        <dbReference type="ARBA" id="ARBA00004370"/>
    </source>
</evidence>
<name>A0A9P9FVE2_9HYPO</name>
<evidence type="ECO:0000256" key="6">
    <source>
        <dbReference type="ARBA" id="ARBA00023136"/>
    </source>
</evidence>
<dbReference type="Pfam" id="PF00240">
    <property type="entry name" value="ubiquitin"/>
    <property type="match status" value="1"/>
</dbReference>
<dbReference type="InterPro" id="IPR029071">
    <property type="entry name" value="Ubiquitin-like_domsf"/>
</dbReference>
<evidence type="ECO:0000256" key="4">
    <source>
        <dbReference type="ARBA" id="ARBA00022824"/>
    </source>
</evidence>
<reference evidence="9" key="1">
    <citation type="journal article" date="2021" name="Nat. Commun.">
        <title>Genetic determinants of endophytism in the Arabidopsis root mycobiome.</title>
        <authorList>
            <person name="Mesny F."/>
            <person name="Miyauchi S."/>
            <person name="Thiergart T."/>
            <person name="Pickel B."/>
            <person name="Atanasova L."/>
            <person name="Karlsson M."/>
            <person name="Huettel B."/>
            <person name="Barry K.W."/>
            <person name="Haridas S."/>
            <person name="Chen C."/>
            <person name="Bauer D."/>
            <person name="Andreopoulos W."/>
            <person name="Pangilinan J."/>
            <person name="LaButti K."/>
            <person name="Riley R."/>
            <person name="Lipzen A."/>
            <person name="Clum A."/>
            <person name="Drula E."/>
            <person name="Henrissat B."/>
            <person name="Kohler A."/>
            <person name="Grigoriev I.V."/>
            <person name="Martin F.M."/>
            <person name="Hacquard S."/>
        </authorList>
    </citation>
    <scope>NUCLEOTIDE SEQUENCE</scope>
    <source>
        <strain evidence="9">MPI-CAGE-AT-0147</strain>
    </source>
</reference>
<evidence type="ECO:0000256" key="2">
    <source>
        <dbReference type="ARBA" id="ARBA00004240"/>
    </source>
</evidence>
<keyword evidence="10" id="KW-1185">Reference proteome</keyword>
<dbReference type="Gene3D" id="3.10.20.90">
    <property type="entry name" value="Phosphatidylinositol 3-kinase Catalytic Subunit, Chain A, domain 1"/>
    <property type="match status" value="1"/>
</dbReference>
<keyword evidence="5" id="KW-0496">Mitochondrion</keyword>
<protein>
    <recommendedName>
        <fullName evidence="8">Ubiquitin-like domain-containing protein</fullName>
    </recommendedName>
</protein>